<proteinExistence type="predicted"/>
<name>A0A2T5I6D6_9PROT</name>
<dbReference type="InterPro" id="IPR036286">
    <property type="entry name" value="LexA/Signal_pep-like_sf"/>
</dbReference>
<evidence type="ECO:0000313" key="1">
    <source>
        <dbReference type="EMBL" id="PTQ79396.1"/>
    </source>
</evidence>
<comment type="caution">
    <text evidence="1">The sequence shown here is derived from an EMBL/GenBank/DDBJ whole genome shotgun (WGS) entry which is preliminary data.</text>
</comment>
<organism evidence="1 2">
    <name type="scientific">Nitrosospira multiformis</name>
    <dbReference type="NCBI Taxonomy" id="1231"/>
    <lineage>
        <taxon>Bacteria</taxon>
        <taxon>Pseudomonadati</taxon>
        <taxon>Pseudomonadota</taxon>
        <taxon>Betaproteobacteria</taxon>
        <taxon>Nitrosomonadales</taxon>
        <taxon>Nitrosomonadaceae</taxon>
        <taxon>Nitrosospira</taxon>
    </lineage>
</organism>
<reference evidence="1 2" key="1">
    <citation type="submission" date="2018-04" db="EMBL/GenBank/DDBJ databases">
        <title>Active sludge and wastewater microbial communities from Klosterneuburg, Austria.</title>
        <authorList>
            <person name="Wagner M."/>
        </authorList>
    </citation>
    <scope>NUCLEOTIDE SEQUENCE [LARGE SCALE GENOMIC DNA]</scope>
    <source>
        <strain evidence="1 2">Nl12</strain>
    </source>
</reference>
<sequence length="83" mass="9409">MPREADNAGRVLPRYTFSDYTLKESELLLMSDVSWSSFDGRYFGPVDVGQVRGVIKPLIVFQDFFGILDKKRDEELSVSQASS</sequence>
<protein>
    <submittedName>
        <fullName evidence="1">Signal peptidase S26 family</fullName>
    </submittedName>
</protein>
<dbReference type="SUPFAM" id="SSF51306">
    <property type="entry name" value="LexA/Signal peptidase"/>
    <property type="match status" value="1"/>
</dbReference>
<dbReference type="Gene3D" id="2.10.109.10">
    <property type="entry name" value="Umud Fragment, subunit A"/>
    <property type="match status" value="1"/>
</dbReference>
<dbReference type="RefSeq" id="WP_107763019.1">
    <property type="nucleotide sequence ID" value="NZ_QAOK01000028.1"/>
</dbReference>
<dbReference type="Proteomes" id="UP000244152">
    <property type="component" value="Unassembled WGS sequence"/>
</dbReference>
<dbReference type="EMBL" id="QAOK01000028">
    <property type="protein sequence ID" value="PTQ79396.1"/>
    <property type="molecule type" value="Genomic_DNA"/>
</dbReference>
<dbReference type="AlphaFoldDB" id="A0A2T5I6D6"/>
<evidence type="ECO:0000313" key="2">
    <source>
        <dbReference type="Proteomes" id="UP000244152"/>
    </source>
</evidence>
<gene>
    <name evidence="1" type="ORF">C8R21_1285</name>
</gene>
<accession>A0A2T5I6D6</accession>